<dbReference type="InterPro" id="IPR000701">
    <property type="entry name" value="SuccDH_FuR_B_TM-su"/>
</dbReference>
<sequence length="115" mass="13369">MVTTVTSLGRSGLHDWFIQRLSAVVMTAFTVYLCWFLVSNPELQYQQWLAFFSQPVVKVFATLTLILMSLHIWVGMWIVSTDYLKPLGIRMVFQAALIIYCLIVIFWGIQIFWSV</sequence>
<name>A0A316FP07_9GAMM</name>
<evidence type="ECO:0000256" key="4">
    <source>
        <dbReference type="ARBA" id="ARBA00019425"/>
    </source>
</evidence>
<evidence type="ECO:0000256" key="15">
    <source>
        <dbReference type="ARBA" id="ARBA00023136"/>
    </source>
</evidence>
<evidence type="ECO:0000256" key="14">
    <source>
        <dbReference type="ARBA" id="ARBA00023004"/>
    </source>
</evidence>
<evidence type="ECO:0000256" key="16">
    <source>
        <dbReference type="PIRNR" id="PIRNR000169"/>
    </source>
</evidence>
<dbReference type="SUPFAM" id="SSF81343">
    <property type="entry name" value="Fumarate reductase respiratory complex transmembrane subunits"/>
    <property type="match status" value="1"/>
</dbReference>
<reference evidence="20 21" key="1">
    <citation type="submission" date="2018-05" db="EMBL/GenBank/DDBJ databases">
        <title>Genomic Encyclopedia of Type Strains, Phase IV (KMG-IV): sequencing the most valuable type-strain genomes for metagenomic binning, comparative biology and taxonomic classification.</title>
        <authorList>
            <person name="Goeker M."/>
        </authorList>
    </citation>
    <scope>NUCLEOTIDE SEQUENCE [LARGE SCALE GENOMIC DNA]</scope>
    <source>
        <strain evidence="20 21">DSM 25350</strain>
    </source>
</reference>
<dbReference type="InterPro" id="IPR014312">
    <property type="entry name" value="Succ_DH_anchor"/>
</dbReference>
<feature type="transmembrane region" description="Helical" evidence="19">
    <location>
        <begin position="59"/>
        <end position="79"/>
    </location>
</feature>
<dbReference type="Pfam" id="PF01127">
    <property type="entry name" value="Sdh_cyt"/>
    <property type="match status" value="1"/>
</dbReference>
<comment type="function">
    <text evidence="1 16">Membrane-anchoring subunit of succinate dehydrogenase (SDH).</text>
</comment>
<dbReference type="GO" id="GO:0006099">
    <property type="term" value="P:tricarboxylic acid cycle"/>
    <property type="evidence" value="ECO:0007669"/>
    <property type="project" value="UniProtKB-UniRule"/>
</dbReference>
<dbReference type="AlphaFoldDB" id="A0A316FP07"/>
<evidence type="ECO:0000256" key="3">
    <source>
        <dbReference type="ARBA" id="ARBA00005163"/>
    </source>
</evidence>
<evidence type="ECO:0000256" key="13">
    <source>
        <dbReference type="ARBA" id="ARBA00022989"/>
    </source>
</evidence>
<keyword evidence="12 16" id="KW-0249">Electron transport</keyword>
<keyword evidence="21" id="KW-1185">Reference proteome</keyword>
<comment type="cofactor">
    <cofactor evidence="18">
        <name>heme</name>
        <dbReference type="ChEBI" id="CHEBI:30413"/>
    </cofactor>
    <text evidence="18">The heme is bound between the two transmembrane subunits.</text>
</comment>
<comment type="caution">
    <text evidence="20">The sequence shown here is derived from an EMBL/GenBank/DDBJ whole genome shotgun (WGS) entry which is preliminary data.</text>
</comment>
<dbReference type="UniPathway" id="UPA00223"/>
<evidence type="ECO:0000256" key="17">
    <source>
        <dbReference type="PIRSR" id="PIRSR000169-1"/>
    </source>
</evidence>
<dbReference type="GO" id="GO:0020037">
    <property type="term" value="F:heme binding"/>
    <property type="evidence" value="ECO:0007669"/>
    <property type="project" value="InterPro"/>
</dbReference>
<evidence type="ECO:0000313" key="21">
    <source>
        <dbReference type="Proteomes" id="UP000245790"/>
    </source>
</evidence>
<evidence type="ECO:0000256" key="11">
    <source>
        <dbReference type="ARBA" id="ARBA00022723"/>
    </source>
</evidence>
<evidence type="ECO:0000256" key="6">
    <source>
        <dbReference type="ARBA" id="ARBA00022475"/>
    </source>
</evidence>
<dbReference type="PIRSF" id="PIRSF000169">
    <property type="entry name" value="SDH_D"/>
    <property type="match status" value="1"/>
</dbReference>
<dbReference type="Gene3D" id="1.20.1300.10">
    <property type="entry name" value="Fumarate reductase/succinate dehydrogenase, transmembrane subunit"/>
    <property type="match status" value="1"/>
</dbReference>
<evidence type="ECO:0000256" key="8">
    <source>
        <dbReference type="ARBA" id="ARBA00022532"/>
    </source>
</evidence>
<dbReference type="GO" id="GO:0009055">
    <property type="term" value="F:electron transfer activity"/>
    <property type="evidence" value="ECO:0007669"/>
    <property type="project" value="TreeGrafter"/>
</dbReference>
<keyword evidence="15 16" id="KW-0472">Membrane</keyword>
<dbReference type="Proteomes" id="UP000245790">
    <property type="component" value="Unassembled WGS sequence"/>
</dbReference>
<keyword evidence="13 19" id="KW-1133">Transmembrane helix</keyword>
<feature type="transmembrane region" description="Helical" evidence="19">
    <location>
        <begin position="91"/>
        <end position="113"/>
    </location>
</feature>
<keyword evidence="9 18" id="KW-0349">Heme</keyword>
<dbReference type="InterPro" id="IPR034804">
    <property type="entry name" value="SQR/QFR_C/D"/>
</dbReference>
<gene>
    <name evidence="20" type="ORF">C8D97_10787</name>
</gene>
<keyword evidence="7 16" id="KW-0997">Cell inner membrane</keyword>
<comment type="subcellular location">
    <subcellularLocation>
        <location evidence="2 16">Cell inner membrane</location>
        <topology evidence="2 16">Multi-pass membrane protein</topology>
    </subcellularLocation>
</comment>
<evidence type="ECO:0000256" key="7">
    <source>
        <dbReference type="ARBA" id="ARBA00022519"/>
    </source>
</evidence>
<dbReference type="NCBIfam" id="TIGR02968">
    <property type="entry name" value="succ_dehyd_anc"/>
    <property type="match status" value="1"/>
</dbReference>
<feature type="binding site" description="axial binding residue" evidence="18">
    <location>
        <position position="71"/>
    </location>
    <ligand>
        <name>heme</name>
        <dbReference type="ChEBI" id="CHEBI:30413"/>
        <note>ligand shared with second transmembrane subunit</note>
    </ligand>
    <ligandPart>
        <name>Fe</name>
        <dbReference type="ChEBI" id="CHEBI:18248"/>
    </ligandPart>
</feature>
<keyword evidence="11 18" id="KW-0479">Metal-binding</keyword>
<evidence type="ECO:0000256" key="5">
    <source>
        <dbReference type="ARBA" id="ARBA00022448"/>
    </source>
</evidence>
<evidence type="ECO:0000256" key="2">
    <source>
        <dbReference type="ARBA" id="ARBA00004429"/>
    </source>
</evidence>
<keyword evidence="10 19" id="KW-0812">Transmembrane</keyword>
<evidence type="ECO:0000313" key="20">
    <source>
        <dbReference type="EMBL" id="PWK49925.1"/>
    </source>
</evidence>
<keyword evidence="8 16" id="KW-0816">Tricarboxylic acid cycle</keyword>
<dbReference type="PANTHER" id="PTHR38689">
    <property type="entry name" value="SUCCINATE DEHYDROGENASE HYDROPHOBIC MEMBRANE ANCHOR SUBUNIT"/>
    <property type="match status" value="1"/>
</dbReference>
<keyword evidence="5 16" id="KW-0813">Transport</keyword>
<evidence type="ECO:0000256" key="19">
    <source>
        <dbReference type="SAM" id="Phobius"/>
    </source>
</evidence>
<evidence type="ECO:0000256" key="18">
    <source>
        <dbReference type="PIRSR" id="PIRSR000169-2"/>
    </source>
</evidence>
<protein>
    <recommendedName>
        <fullName evidence="4 16">Succinate dehydrogenase hydrophobic membrane anchor subunit</fullName>
    </recommendedName>
</protein>
<dbReference type="PANTHER" id="PTHR38689:SF1">
    <property type="entry name" value="SUCCINATE DEHYDROGENASE HYDROPHOBIC MEMBRANE ANCHOR SUBUNIT"/>
    <property type="match status" value="1"/>
</dbReference>
<dbReference type="GO" id="GO:0005886">
    <property type="term" value="C:plasma membrane"/>
    <property type="evidence" value="ECO:0007669"/>
    <property type="project" value="UniProtKB-SubCell"/>
</dbReference>
<comment type="pathway">
    <text evidence="3 16">Carbohydrate metabolism; tricarboxylic acid cycle.</text>
</comment>
<evidence type="ECO:0000256" key="9">
    <source>
        <dbReference type="ARBA" id="ARBA00022617"/>
    </source>
</evidence>
<evidence type="ECO:0000256" key="10">
    <source>
        <dbReference type="ARBA" id="ARBA00022692"/>
    </source>
</evidence>
<dbReference type="RefSeq" id="WP_245411431.1">
    <property type="nucleotide sequence ID" value="NZ_QGGU01000007.1"/>
</dbReference>
<dbReference type="GO" id="GO:0017004">
    <property type="term" value="P:cytochrome complex assembly"/>
    <property type="evidence" value="ECO:0007669"/>
    <property type="project" value="TreeGrafter"/>
</dbReference>
<dbReference type="GO" id="GO:0046872">
    <property type="term" value="F:metal ion binding"/>
    <property type="evidence" value="ECO:0007669"/>
    <property type="project" value="UniProtKB-KW"/>
</dbReference>
<feature type="transmembrane region" description="Helical" evidence="19">
    <location>
        <begin position="21"/>
        <end position="39"/>
    </location>
</feature>
<dbReference type="EMBL" id="QGGU01000007">
    <property type="protein sequence ID" value="PWK49925.1"/>
    <property type="molecule type" value="Genomic_DNA"/>
</dbReference>
<organism evidence="20 21">
    <name type="scientific">Pleionea mediterranea</name>
    <dbReference type="NCBI Taxonomy" id="523701"/>
    <lineage>
        <taxon>Bacteria</taxon>
        <taxon>Pseudomonadati</taxon>
        <taxon>Pseudomonadota</taxon>
        <taxon>Gammaproteobacteria</taxon>
        <taxon>Oceanospirillales</taxon>
        <taxon>Pleioneaceae</taxon>
        <taxon>Pleionea</taxon>
    </lineage>
</organism>
<accession>A0A316FP07</accession>
<feature type="binding site" evidence="17">
    <location>
        <position position="83"/>
    </location>
    <ligand>
        <name>a ubiquinone</name>
        <dbReference type="ChEBI" id="CHEBI:16389"/>
    </ligand>
</feature>
<dbReference type="CDD" id="cd03494">
    <property type="entry name" value="SQR_TypeC_SdhD"/>
    <property type="match status" value="1"/>
</dbReference>
<evidence type="ECO:0000256" key="12">
    <source>
        <dbReference type="ARBA" id="ARBA00022982"/>
    </source>
</evidence>
<evidence type="ECO:0000256" key="1">
    <source>
        <dbReference type="ARBA" id="ARBA00004050"/>
    </source>
</evidence>
<keyword evidence="6 16" id="KW-1003">Cell membrane</keyword>
<keyword evidence="14 18" id="KW-0408">Iron</keyword>
<proteinExistence type="predicted"/>